<comment type="caution">
    <text evidence="1">The sequence shown here is derived from an EMBL/GenBank/DDBJ whole genome shotgun (WGS) entry which is preliminary data.</text>
</comment>
<dbReference type="Proteomes" id="UP000229612">
    <property type="component" value="Unassembled WGS sequence"/>
</dbReference>
<protein>
    <submittedName>
        <fullName evidence="1">DUF1902 domain-containing protein</fullName>
    </submittedName>
</protein>
<proteinExistence type="predicted"/>
<dbReference type="InterPro" id="IPR035069">
    <property type="entry name" value="TTHA1013/TTHA0281-like"/>
</dbReference>
<evidence type="ECO:0000313" key="2">
    <source>
        <dbReference type="Proteomes" id="UP000229612"/>
    </source>
</evidence>
<dbReference type="Gene3D" id="3.30.2390.10">
    <property type="entry name" value="TTHA1013-like"/>
    <property type="match status" value="1"/>
</dbReference>
<name>A0A2H0UHE2_9BACT</name>
<gene>
    <name evidence="1" type="ORF">COU14_02345</name>
</gene>
<sequence>MKKIVDINLDIERLPEGYFVATSNDVQGLVAQGKTFEEVVLVAKDVAKVLLRAQGAKKSERGERIFYPTRVTV</sequence>
<dbReference type="AlphaFoldDB" id="A0A2H0UHE2"/>
<organism evidence="1 2">
    <name type="scientific">Candidatus Kaiserbacteria bacterium CG10_big_fil_rev_8_21_14_0_10_44_10</name>
    <dbReference type="NCBI Taxonomy" id="1974606"/>
    <lineage>
        <taxon>Bacteria</taxon>
        <taxon>Candidatus Kaiseribacteriota</taxon>
    </lineage>
</organism>
<evidence type="ECO:0000313" key="1">
    <source>
        <dbReference type="EMBL" id="PIR85818.1"/>
    </source>
</evidence>
<dbReference type="EMBL" id="PFBG01000025">
    <property type="protein sequence ID" value="PIR85818.1"/>
    <property type="molecule type" value="Genomic_DNA"/>
</dbReference>
<reference evidence="2" key="1">
    <citation type="submission" date="2017-09" db="EMBL/GenBank/DDBJ databases">
        <title>Depth-based differentiation of microbial function through sediment-hosted aquifers and enrichment of novel symbionts in the deep terrestrial subsurface.</title>
        <authorList>
            <person name="Probst A.J."/>
            <person name="Ladd B."/>
            <person name="Jarett J.K."/>
            <person name="Geller-Mcgrath D.E."/>
            <person name="Sieber C.M.K."/>
            <person name="Emerson J.B."/>
            <person name="Anantharaman K."/>
            <person name="Thomas B.C."/>
            <person name="Malmstrom R."/>
            <person name="Stieglmeier M."/>
            <person name="Klingl A."/>
            <person name="Woyke T."/>
            <person name="Ryan C.M."/>
            <person name="Banfield J.F."/>
        </authorList>
    </citation>
    <scope>NUCLEOTIDE SEQUENCE [LARGE SCALE GENOMIC DNA]</scope>
</reference>
<accession>A0A2H0UHE2</accession>
<dbReference type="SUPFAM" id="SSF143100">
    <property type="entry name" value="TTHA1013/TTHA0281-like"/>
    <property type="match status" value="1"/>
</dbReference>